<name>A0A4Y7QKZ2_9AGAM</name>
<evidence type="ECO:0000313" key="8">
    <source>
        <dbReference type="EMBL" id="TDL27891.1"/>
    </source>
</evidence>
<dbReference type="Proteomes" id="UP000294933">
    <property type="component" value="Unassembled WGS sequence"/>
</dbReference>
<dbReference type="STRING" id="50990.A0A4Y7QKZ2"/>
<dbReference type="PANTHER" id="PTHR43238:SF1">
    <property type="entry name" value="GDP-L-FUCOSE SYNTHASE"/>
    <property type="match status" value="1"/>
</dbReference>
<evidence type="ECO:0000256" key="2">
    <source>
        <dbReference type="ARBA" id="ARBA00005959"/>
    </source>
</evidence>
<organism evidence="8 9">
    <name type="scientific">Rickenella mellea</name>
    <dbReference type="NCBI Taxonomy" id="50990"/>
    <lineage>
        <taxon>Eukaryota</taxon>
        <taxon>Fungi</taxon>
        <taxon>Dikarya</taxon>
        <taxon>Basidiomycota</taxon>
        <taxon>Agaricomycotina</taxon>
        <taxon>Agaricomycetes</taxon>
        <taxon>Hymenochaetales</taxon>
        <taxon>Rickenellaceae</taxon>
        <taxon>Rickenella</taxon>
    </lineage>
</organism>
<keyword evidence="5" id="KW-0560">Oxidoreductase</keyword>
<dbReference type="InterPro" id="IPR001509">
    <property type="entry name" value="Epimerase_deHydtase"/>
</dbReference>
<sequence length="342" mass="38407">MSTPKVILVTGGSGLVGQAMRHVLFDEKTELAFRAQPDEVWHFMASKEADLRSPEETEKLFEKYKPTHVVHLAALVGGLFKNMSHNLSFLRDNILINDNVLNTSHKTNVQKVISCLSTCVFPDGAGAPPDLYPLTEAKIHLGPPHSSNFGYSHAKRLVDVQNRAYKEQYGRNYTSAIPTNIFGPHDNYDLRDSHVIPGLMHKCYLAEKNGTVFQPAGSGRPLRQFIYSHDLAKVFIWMLRHYDDVEPLIVSVSEEQEVSIEYVVNKVVAAFQKNRAARNEAAGSDGQFRKPTSNAKLRAVLEKSGVNFEFTPFEQALQESVDWFVENYETARTGDVNQVSLL</sequence>
<evidence type="ECO:0000256" key="6">
    <source>
        <dbReference type="ARBA" id="ARBA00023235"/>
    </source>
</evidence>
<evidence type="ECO:0000256" key="5">
    <source>
        <dbReference type="ARBA" id="ARBA00023002"/>
    </source>
</evidence>
<feature type="domain" description="NAD-dependent epimerase/dehydratase" evidence="7">
    <location>
        <begin position="7"/>
        <end position="246"/>
    </location>
</feature>
<keyword evidence="9" id="KW-1185">Reference proteome</keyword>
<dbReference type="Gene3D" id="3.40.50.720">
    <property type="entry name" value="NAD(P)-binding Rossmann-like Domain"/>
    <property type="match status" value="1"/>
</dbReference>
<dbReference type="EC" id="1.1.1.271" evidence="3"/>
<evidence type="ECO:0000256" key="4">
    <source>
        <dbReference type="ARBA" id="ARBA00022857"/>
    </source>
</evidence>
<dbReference type="HAMAP" id="MF_00956">
    <property type="entry name" value="GDP_fucose_synth"/>
    <property type="match status" value="1"/>
</dbReference>
<dbReference type="VEuPathDB" id="FungiDB:BD410DRAFT_712641"/>
<keyword evidence="6" id="KW-0413">Isomerase</keyword>
<dbReference type="InterPro" id="IPR036291">
    <property type="entry name" value="NAD(P)-bd_dom_sf"/>
</dbReference>
<reference evidence="8 9" key="1">
    <citation type="submission" date="2018-06" db="EMBL/GenBank/DDBJ databases">
        <title>A transcriptomic atlas of mushroom development highlights an independent origin of complex multicellularity.</title>
        <authorList>
            <consortium name="DOE Joint Genome Institute"/>
            <person name="Krizsan K."/>
            <person name="Almasi E."/>
            <person name="Merenyi Z."/>
            <person name="Sahu N."/>
            <person name="Viragh M."/>
            <person name="Koszo T."/>
            <person name="Mondo S."/>
            <person name="Kiss B."/>
            <person name="Balint B."/>
            <person name="Kues U."/>
            <person name="Barry K."/>
            <person name="Hegedus J.C."/>
            <person name="Henrissat B."/>
            <person name="Johnson J."/>
            <person name="Lipzen A."/>
            <person name="Ohm R."/>
            <person name="Nagy I."/>
            <person name="Pangilinan J."/>
            <person name="Yan J."/>
            <person name="Xiong Y."/>
            <person name="Grigoriev I.V."/>
            <person name="Hibbett D.S."/>
            <person name="Nagy L.G."/>
        </authorList>
    </citation>
    <scope>NUCLEOTIDE SEQUENCE [LARGE SCALE GENOMIC DNA]</scope>
    <source>
        <strain evidence="8 9">SZMC22713</strain>
    </source>
</reference>
<protein>
    <recommendedName>
        <fullName evidence="3">GDP-L-fucose synthase</fullName>
        <ecNumber evidence="3">1.1.1.271</ecNumber>
    </recommendedName>
</protein>
<dbReference type="UniPathway" id="UPA00128">
    <property type="reaction ID" value="UER00191"/>
</dbReference>
<dbReference type="PANTHER" id="PTHR43238">
    <property type="entry name" value="GDP-L-FUCOSE SYNTHASE"/>
    <property type="match status" value="1"/>
</dbReference>
<evidence type="ECO:0000256" key="3">
    <source>
        <dbReference type="ARBA" id="ARBA00012371"/>
    </source>
</evidence>
<dbReference type="Pfam" id="PF01370">
    <property type="entry name" value="Epimerase"/>
    <property type="match status" value="1"/>
</dbReference>
<dbReference type="AlphaFoldDB" id="A0A4Y7QKZ2"/>
<comment type="similarity">
    <text evidence="2">Belongs to the NAD(P)-dependent epimerase/dehydratase family. Fucose synthase subfamily.</text>
</comment>
<accession>A0A4Y7QKZ2</accession>
<dbReference type="InterPro" id="IPR028614">
    <property type="entry name" value="GDP_fucose/colitose_synth"/>
</dbReference>
<dbReference type="GO" id="GO:0016853">
    <property type="term" value="F:isomerase activity"/>
    <property type="evidence" value="ECO:0007669"/>
    <property type="project" value="UniProtKB-KW"/>
</dbReference>
<dbReference type="SUPFAM" id="SSF51735">
    <property type="entry name" value="NAD(P)-binding Rossmann-fold domains"/>
    <property type="match status" value="1"/>
</dbReference>
<comment type="pathway">
    <text evidence="1">Nucleotide-sugar biosynthesis; GDP-L-fucose biosynthesis via de novo pathway; GDP-L-fucose from GDP-alpha-D-mannose: step 2/2.</text>
</comment>
<dbReference type="GO" id="GO:0042351">
    <property type="term" value="P:'de novo' GDP-L-fucose biosynthetic process"/>
    <property type="evidence" value="ECO:0007669"/>
    <property type="project" value="UniProtKB-UniPathway"/>
</dbReference>
<evidence type="ECO:0000259" key="7">
    <source>
        <dbReference type="Pfam" id="PF01370"/>
    </source>
</evidence>
<dbReference type="GO" id="GO:0050577">
    <property type="term" value="F:GDP-L-fucose synthase activity"/>
    <property type="evidence" value="ECO:0007669"/>
    <property type="project" value="UniProtKB-EC"/>
</dbReference>
<dbReference type="EMBL" id="ML170158">
    <property type="protein sequence ID" value="TDL27891.1"/>
    <property type="molecule type" value="Genomic_DNA"/>
</dbReference>
<gene>
    <name evidence="8" type="ORF">BD410DRAFT_712641</name>
</gene>
<dbReference type="Gene3D" id="3.90.25.10">
    <property type="entry name" value="UDP-galactose 4-epimerase, domain 1"/>
    <property type="match status" value="1"/>
</dbReference>
<keyword evidence="4" id="KW-0521">NADP</keyword>
<dbReference type="OrthoDB" id="202470at2759"/>
<proteinExistence type="inferred from homology"/>
<evidence type="ECO:0000256" key="1">
    <source>
        <dbReference type="ARBA" id="ARBA00004883"/>
    </source>
</evidence>
<dbReference type="CDD" id="cd05239">
    <property type="entry name" value="GDP_FS_SDR_e"/>
    <property type="match status" value="1"/>
</dbReference>
<evidence type="ECO:0000313" key="9">
    <source>
        <dbReference type="Proteomes" id="UP000294933"/>
    </source>
</evidence>